<dbReference type="AlphaFoldDB" id="A0A9Q0JL29"/>
<dbReference type="InterPro" id="IPR044974">
    <property type="entry name" value="Disease_R_plants"/>
</dbReference>
<evidence type="ECO:0000313" key="4">
    <source>
        <dbReference type="EMBL" id="KAJ4845653.1"/>
    </source>
</evidence>
<evidence type="ECO:0000256" key="1">
    <source>
        <dbReference type="ARBA" id="ARBA00022737"/>
    </source>
</evidence>
<dbReference type="Gene3D" id="1.10.10.10">
    <property type="entry name" value="Winged helix-like DNA-binding domain superfamily/Winged helix DNA-binding domain"/>
    <property type="match status" value="1"/>
</dbReference>
<dbReference type="Pfam" id="PF23559">
    <property type="entry name" value="WHD_DRP"/>
    <property type="match status" value="1"/>
</dbReference>
<dbReference type="PANTHER" id="PTHR23155:SF1205">
    <property type="entry name" value="DISEASE RESISTANCE PROTEIN RPM1"/>
    <property type="match status" value="1"/>
</dbReference>
<feature type="domain" description="Disease resistance protein winged helix" evidence="3">
    <location>
        <begin position="29"/>
        <end position="64"/>
    </location>
</feature>
<dbReference type="Proteomes" id="UP001141552">
    <property type="component" value="Unassembled WGS sequence"/>
</dbReference>
<organism evidence="4 5">
    <name type="scientific">Turnera subulata</name>
    <dbReference type="NCBI Taxonomy" id="218843"/>
    <lineage>
        <taxon>Eukaryota</taxon>
        <taxon>Viridiplantae</taxon>
        <taxon>Streptophyta</taxon>
        <taxon>Embryophyta</taxon>
        <taxon>Tracheophyta</taxon>
        <taxon>Spermatophyta</taxon>
        <taxon>Magnoliopsida</taxon>
        <taxon>eudicotyledons</taxon>
        <taxon>Gunneridae</taxon>
        <taxon>Pentapetalae</taxon>
        <taxon>rosids</taxon>
        <taxon>fabids</taxon>
        <taxon>Malpighiales</taxon>
        <taxon>Passifloraceae</taxon>
        <taxon>Turnera</taxon>
    </lineage>
</organism>
<keyword evidence="5" id="KW-1185">Reference proteome</keyword>
<dbReference type="InterPro" id="IPR036388">
    <property type="entry name" value="WH-like_DNA-bd_sf"/>
</dbReference>
<dbReference type="EMBL" id="JAKUCV010001608">
    <property type="protein sequence ID" value="KAJ4845653.1"/>
    <property type="molecule type" value="Genomic_DNA"/>
</dbReference>
<protein>
    <recommendedName>
        <fullName evidence="3">Disease resistance protein winged helix domain-containing protein</fullName>
    </recommendedName>
</protein>
<dbReference type="PANTHER" id="PTHR23155">
    <property type="entry name" value="DISEASE RESISTANCE PROTEIN RP"/>
    <property type="match status" value="1"/>
</dbReference>
<sequence>MLEPIKSVLLLSYNDLPYRLKHCFLYFCLFPEDYEIERERLARLWMAEGFIENVRGLTPEEIADR</sequence>
<reference evidence="4" key="2">
    <citation type="journal article" date="2023" name="Plants (Basel)">
        <title>Annotation of the Turnera subulata (Passifloraceae) Draft Genome Reveals the S-Locus Evolved after the Divergence of Turneroideae from Passifloroideae in a Stepwise Manner.</title>
        <authorList>
            <person name="Henning P.M."/>
            <person name="Roalson E.H."/>
            <person name="Mir W."/>
            <person name="McCubbin A.G."/>
            <person name="Shore J.S."/>
        </authorList>
    </citation>
    <scope>NUCLEOTIDE SEQUENCE</scope>
    <source>
        <strain evidence="4">F60SS</strain>
    </source>
</reference>
<dbReference type="GO" id="GO:0098542">
    <property type="term" value="P:defense response to other organism"/>
    <property type="evidence" value="ECO:0007669"/>
    <property type="project" value="TreeGrafter"/>
</dbReference>
<reference evidence="4" key="1">
    <citation type="submission" date="2022-02" db="EMBL/GenBank/DDBJ databases">
        <authorList>
            <person name="Henning P.M."/>
            <person name="McCubbin A.G."/>
            <person name="Shore J.S."/>
        </authorList>
    </citation>
    <scope>NUCLEOTIDE SEQUENCE</scope>
    <source>
        <strain evidence="4">F60SS</strain>
        <tissue evidence="4">Leaves</tissue>
    </source>
</reference>
<evidence type="ECO:0000313" key="5">
    <source>
        <dbReference type="Proteomes" id="UP001141552"/>
    </source>
</evidence>
<name>A0A9Q0JL29_9ROSI</name>
<keyword evidence="1" id="KW-0677">Repeat</keyword>
<dbReference type="FunFam" id="1.10.10.10:FF:000322">
    <property type="entry name" value="Probable disease resistance protein At1g63360"/>
    <property type="match status" value="1"/>
</dbReference>
<keyword evidence="2" id="KW-0611">Plant defense</keyword>
<comment type="caution">
    <text evidence="4">The sequence shown here is derived from an EMBL/GenBank/DDBJ whole genome shotgun (WGS) entry which is preliminary data.</text>
</comment>
<dbReference type="InterPro" id="IPR058922">
    <property type="entry name" value="WHD_DRP"/>
</dbReference>
<gene>
    <name evidence="4" type="ORF">Tsubulata_027425</name>
</gene>
<proteinExistence type="predicted"/>
<evidence type="ECO:0000259" key="3">
    <source>
        <dbReference type="Pfam" id="PF23559"/>
    </source>
</evidence>
<accession>A0A9Q0JL29</accession>
<dbReference type="OrthoDB" id="1428533at2759"/>
<evidence type="ECO:0000256" key="2">
    <source>
        <dbReference type="ARBA" id="ARBA00022821"/>
    </source>
</evidence>